<dbReference type="Proteomes" id="UP001364617">
    <property type="component" value="Unassembled WGS sequence"/>
</dbReference>
<dbReference type="EMBL" id="JAYKXH010000014">
    <property type="protein sequence ID" value="KAK7145494.1"/>
    <property type="molecule type" value="Genomic_DNA"/>
</dbReference>
<evidence type="ECO:0000256" key="2">
    <source>
        <dbReference type="SAM" id="SignalP"/>
    </source>
</evidence>
<reference evidence="3 4" key="1">
    <citation type="submission" date="2024-02" db="EMBL/GenBank/DDBJ databases">
        <title>Chromosome-level genome assembly of the Eurasian Minnow (Phoxinus phoxinus).</title>
        <authorList>
            <person name="Oriowo T.O."/>
            <person name="Martin S."/>
            <person name="Stange M."/>
            <person name="Chrysostomakis Y."/>
            <person name="Brown T."/>
            <person name="Winkler S."/>
            <person name="Kukowka S."/>
            <person name="Myers E.W."/>
            <person name="Bohne A."/>
        </authorList>
    </citation>
    <scope>NUCLEOTIDE SEQUENCE [LARGE SCALE GENOMIC DNA]</scope>
    <source>
        <strain evidence="3">ZFMK-TIS-60720</strain>
        <tissue evidence="3">Whole Organism</tissue>
    </source>
</reference>
<keyword evidence="1" id="KW-0812">Transmembrane</keyword>
<sequence length="252" mass="27478">MVLVSLTVLYVSLRLTAADPPSELKHGGCIKVNECKCLMRDGSGLIDLGSVADEDGFIQRLKPLPSAPQTPDVLLSFSPCLAFSEPERFGGTDCTGVAVCVSRRIHQDNGFVTQYFNYGKHNGNKFSFTDSEKTLSVSYSMFPDSEPQTVVHYRCSPNRSVTSSVSLSERALLQMWVESPCACPNACALVDVGPGTILLIILCISVTAYFIIGSCALRPFRTSNGVQMAPEDSVWCKICCQLTVRRKQNCSL</sequence>
<feature type="transmembrane region" description="Helical" evidence="1">
    <location>
        <begin position="192"/>
        <end position="212"/>
    </location>
</feature>
<keyword evidence="2" id="KW-0732">Signal</keyword>
<dbReference type="GO" id="GO:0005802">
    <property type="term" value="C:trans-Golgi network"/>
    <property type="evidence" value="ECO:0007669"/>
    <property type="project" value="TreeGrafter"/>
</dbReference>
<accession>A0AAN9CPF8</accession>
<feature type="signal peptide" evidence="2">
    <location>
        <begin position="1"/>
        <end position="18"/>
    </location>
</feature>
<name>A0AAN9CPF8_9TELE</name>
<dbReference type="PANTHER" id="PTHR15071">
    <property type="entry name" value="MANNOSE-6-PHOSPHATE RECEPTOR FAMILY MEMBER"/>
    <property type="match status" value="1"/>
</dbReference>
<gene>
    <name evidence="3" type="ORF">R3I93_013277</name>
</gene>
<keyword evidence="4" id="KW-1185">Reference proteome</keyword>
<comment type="caution">
    <text evidence="3">The sequence shown here is derived from an EMBL/GenBank/DDBJ whole genome shotgun (WGS) entry which is preliminary data.</text>
</comment>
<protein>
    <submittedName>
        <fullName evidence="3">Uncharacterized protein</fullName>
    </submittedName>
</protein>
<evidence type="ECO:0000313" key="4">
    <source>
        <dbReference type="Proteomes" id="UP001364617"/>
    </source>
</evidence>
<dbReference type="AlphaFoldDB" id="A0AAN9CPF8"/>
<dbReference type="PANTHER" id="PTHR15071:SF34">
    <property type="entry name" value="MRH DOMAIN-CONTAINING PROTEIN"/>
    <property type="match status" value="1"/>
</dbReference>
<feature type="chain" id="PRO_5042989414" evidence="2">
    <location>
        <begin position="19"/>
        <end position="252"/>
    </location>
</feature>
<proteinExistence type="predicted"/>
<keyword evidence="1" id="KW-1133">Transmembrane helix</keyword>
<evidence type="ECO:0000256" key="1">
    <source>
        <dbReference type="SAM" id="Phobius"/>
    </source>
</evidence>
<evidence type="ECO:0000313" key="3">
    <source>
        <dbReference type="EMBL" id="KAK7145494.1"/>
    </source>
</evidence>
<keyword evidence="1" id="KW-0472">Membrane</keyword>
<organism evidence="3 4">
    <name type="scientific">Phoxinus phoxinus</name>
    <name type="common">Eurasian minnow</name>
    <dbReference type="NCBI Taxonomy" id="58324"/>
    <lineage>
        <taxon>Eukaryota</taxon>
        <taxon>Metazoa</taxon>
        <taxon>Chordata</taxon>
        <taxon>Craniata</taxon>
        <taxon>Vertebrata</taxon>
        <taxon>Euteleostomi</taxon>
        <taxon>Actinopterygii</taxon>
        <taxon>Neopterygii</taxon>
        <taxon>Teleostei</taxon>
        <taxon>Ostariophysi</taxon>
        <taxon>Cypriniformes</taxon>
        <taxon>Leuciscidae</taxon>
        <taxon>Phoxininae</taxon>
        <taxon>Phoxinus</taxon>
    </lineage>
</organism>